<evidence type="ECO:0000256" key="1">
    <source>
        <dbReference type="SAM" id="MobiDB-lite"/>
    </source>
</evidence>
<feature type="compositionally biased region" description="Polar residues" evidence="1">
    <location>
        <begin position="194"/>
        <end position="228"/>
    </location>
</feature>
<proteinExistence type="predicted"/>
<sequence>QDGGSSKTSQTGGSNSQNVPKTSENSKENTGGGNDNEGGQSDGNGNPGDGSSDPASSTPGGSFNLGSSLFKFLLNGAEKLNKTSQFIEKNRQTFKDAAEKINGAYNDIKDNLKNVYDKSSNYFSEIINNLTEQFNQVNTPSKPGNSGNDIPQNSDQSKENGDTLPPQPKDTSQNPPNQLPSTPPSDSLKDTPKDSQPNSSPTTPIDPTPQNQPSSQLQPITQQNQQDDPSNHKKIDNTIVHLVKSQSPDPNLKKPCNIFSTTWNGSEDCKPKIKFMSTTLVCCTSKQCNITGISVTLFLMPIILLIVYKYLSSGWRNELKGKKNMKKVINLFGVNKTAKTVINSTDRKKQIQIIIKSSNQKKNTKKSINSVYGEKSPSLNIYKIMQADPCKLLLEGDSYFKDEIVDMEKINKKTKDKIYYSRDGYKTNEERINALAAYIYMEFKKLIPRKQKHNHYDEYLLMWISDKLLKIHKKRKGKNIGKGYMDDFTLKRAYAEYLKKHKKGLDYWVHLDMMQGLKEANLWYMSEFYKLLNHICKIITYDETKGAKSREFSKNSIGCSRQYKTLYMNISECKSYVDLLNKLKGLK</sequence>
<feature type="non-terminal residue" evidence="2">
    <location>
        <position position="1"/>
    </location>
</feature>
<reference evidence="2 3" key="1">
    <citation type="submission" date="2013-02" db="EMBL/GenBank/DDBJ databases">
        <title>The Genome Sequence of Plasmodium vinckei vinckei.</title>
        <authorList>
            <consortium name="The Broad Institute Genome Sequencing Platform"/>
            <consortium name="The Broad Institute Genome Sequencing Center for Infectious Disease"/>
            <person name="Neafsey D."/>
            <person name="Cheeseman I."/>
            <person name="Volkman S."/>
            <person name="Adams J."/>
            <person name="Walker B."/>
            <person name="Young S.K."/>
            <person name="Zeng Q."/>
            <person name="Gargeya S."/>
            <person name="Fitzgerald M."/>
            <person name="Haas B."/>
            <person name="Abouelleil A."/>
            <person name="Alvarado L."/>
            <person name="Arachchi H.M."/>
            <person name="Berlin A.M."/>
            <person name="Chapman S.B."/>
            <person name="Dewar J."/>
            <person name="Goldberg J."/>
            <person name="Griggs A."/>
            <person name="Gujja S."/>
            <person name="Hansen M."/>
            <person name="Howarth C."/>
            <person name="Imamovic A."/>
            <person name="Larimer J."/>
            <person name="McCowan C."/>
            <person name="Murphy C."/>
            <person name="Neiman D."/>
            <person name="Pearson M."/>
            <person name="Priest M."/>
            <person name="Roberts A."/>
            <person name="Saif S."/>
            <person name="Shea T."/>
            <person name="Sisk P."/>
            <person name="Sykes S."/>
            <person name="Wortman J."/>
            <person name="Nusbaum C."/>
            <person name="Birren B."/>
        </authorList>
    </citation>
    <scope>NUCLEOTIDE SEQUENCE [LARGE SCALE GENOMIC DNA]</scope>
    <source>
        <strain evidence="3">vinckei</strain>
    </source>
</reference>
<accession>A0A081I911</accession>
<dbReference type="AlphaFoldDB" id="A0A081I911"/>
<protein>
    <recommendedName>
        <fullName evidence="4">CIR protein</fullName>
    </recommendedName>
</protein>
<evidence type="ECO:0000313" key="3">
    <source>
        <dbReference type="Proteomes" id="UP000030681"/>
    </source>
</evidence>
<feature type="region of interest" description="Disordered" evidence="1">
    <location>
        <begin position="1"/>
        <end position="67"/>
    </location>
</feature>
<evidence type="ECO:0008006" key="4">
    <source>
        <dbReference type="Google" id="ProtNLM"/>
    </source>
</evidence>
<feature type="compositionally biased region" description="Low complexity" evidence="1">
    <location>
        <begin position="1"/>
        <end position="17"/>
    </location>
</feature>
<name>A0A081I911_PLAVN</name>
<dbReference type="Proteomes" id="UP000030681">
    <property type="component" value="Unassembled WGS sequence"/>
</dbReference>
<gene>
    <name evidence="2" type="ORF">YYE_04980</name>
</gene>
<dbReference type="EMBL" id="KL446970">
    <property type="protein sequence ID" value="KEG00169.1"/>
    <property type="molecule type" value="Genomic_DNA"/>
</dbReference>
<organism evidence="2 3">
    <name type="scientific">Plasmodium vinckei vinckei</name>
    <dbReference type="NCBI Taxonomy" id="54757"/>
    <lineage>
        <taxon>Eukaryota</taxon>
        <taxon>Sar</taxon>
        <taxon>Alveolata</taxon>
        <taxon>Apicomplexa</taxon>
        <taxon>Aconoidasida</taxon>
        <taxon>Haemosporida</taxon>
        <taxon>Plasmodiidae</taxon>
        <taxon>Plasmodium</taxon>
        <taxon>Plasmodium (Vinckeia)</taxon>
    </lineage>
</organism>
<feature type="region of interest" description="Disordered" evidence="1">
    <location>
        <begin position="135"/>
        <end position="233"/>
    </location>
</feature>
<dbReference type="InterPro" id="IPR006477">
    <property type="entry name" value="Yir_bir_cir"/>
</dbReference>
<feature type="compositionally biased region" description="Gly residues" evidence="1">
    <location>
        <begin position="30"/>
        <end position="48"/>
    </location>
</feature>
<dbReference type="Pfam" id="PF06022">
    <property type="entry name" value="Cir_Bir_Yir"/>
    <property type="match status" value="1"/>
</dbReference>
<evidence type="ECO:0000313" key="2">
    <source>
        <dbReference type="EMBL" id="KEG00169.1"/>
    </source>
</evidence>
<feature type="compositionally biased region" description="Polar residues" evidence="1">
    <location>
        <begin position="55"/>
        <end position="67"/>
    </location>
</feature>
<feature type="compositionally biased region" description="Polar residues" evidence="1">
    <location>
        <begin position="135"/>
        <end position="155"/>
    </location>
</feature>